<dbReference type="PANTHER" id="PTHR46889:SF4">
    <property type="entry name" value="TRANSPOSASE INSO FOR INSERTION SEQUENCE ELEMENT IS911B-RELATED"/>
    <property type="match status" value="1"/>
</dbReference>
<dbReference type="InterPro" id="IPR025948">
    <property type="entry name" value="HTH-like_dom"/>
</dbReference>
<accession>E0IAD9</accession>
<dbReference type="AlphaFoldDB" id="E0IAD9"/>
<dbReference type="Proteomes" id="UP000005387">
    <property type="component" value="Unassembled WGS sequence"/>
</dbReference>
<sequence length="283" mass="32768">MRFKFIFEHRFEFRIAKMCQALNVSRSGYYAHMKRPESNRSKANRELLDTIKDIHTNSRRIYGSPQITKNLPPEKKASRGRVARLMRANGIRSKVVKKYRATTNSSHNLPVADNIVNQDFTTSKPNEKWLSDITYIATAEGWLYLAGVLDLHGRKLVGWAMDSRMKTELVCAALKQAIGRTGASKGLIVHSDRGVQYASKGYQKLLKKNEFVCSMSRKGNCYDNAPMESFWRKLKMEWLNDYTFRTRAEAKKAVFEYIELFYNRRRTHSSNNYVPPFLVGAEM</sequence>
<protein>
    <submittedName>
        <fullName evidence="3">Integrase catalytic region</fullName>
    </submittedName>
</protein>
<dbReference type="SUPFAM" id="SSF53098">
    <property type="entry name" value="Ribonuclease H-like"/>
    <property type="match status" value="1"/>
</dbReference>
<dbReference type="eggNOG" id="COG2801">
    <property type="taxonomic scope" value="Bacteria"/>
</dbReference>
<dbReference type="InterPro" id="IPR050900">
    <property type="entry name" value="Transposase_IS3/IS150/IS904"/>
</dbReference>
<keyword evidence="4" id="KW-1185">Reference proteome</keyword>
<evidence type="ECO:0000259" key="2">
    <source>
        <dbReference type="PROSITE" id="PS50994"/>
    </source>
</evidence>
<reference evidence="3 4" key="1">
    <citation type="submission" date="2010-07" db="EMBL/GenBank/DDBJ databases">
        <title>The draft genome of Paenibacillus curdlanolyticus YK9.</title>
        <authorList>
            <consortium name="US DOE Joint Genome Institute (JGI-PGF)"/>
            <person name="Lucas S."/>
            <person name="Copeland A."/>
            <person name="Lapidus A."/>
            <person name="Cheng J.-F."/>
            <person name="Bruce D."/>
            <person name="Goodwin L."/>
            <person name="Pitluck S."/>
            <person name="Land M.L."/>
            <person name="Hauser L."/>
            <person name="Chang Y.-J."/>
            <person name="Jeffries C."/>
            <person name="Anderson I.J."/>
            <person name="Johnson E."/>
            <person name="Loganathan U."/>
            <person name="Mulhopadhyay B."/>
            <person name="Kyrpides N."/>
            <person name="Woyke T.J."/>
        </authorList>
    </citation>
    <scope>NUCLEOTIDE SEQUENCE [LARGE SCALE GENOMIC DNA]</scope>
    <source>
        <strain evidence="3 4">YK9</strain>
    </source>
</reference>
<evidence type="ECO:0000313" key="4">
    <source>
        <dbReference type="Proteomes" id="UP000005387"/>
    </source>
</evidence>
<dbReference type="InterPro" id="IPR036397">
    <property type="entry name" value="RNaseH_sf"/>
</dbReference>
<dbReference type="Pfam" id="PF13276">
    <property type="entry name" value="HTH_21"/>
    <property type="match status" value="1"/>
</dbReference>
<evidence type="ECO:0000256" key="1">
    <source>
        <dbReference type="ARBA" id="ARBA00002286"/>
    </source>
</evidence>
<dbReference type="InterPro" id="IPR001584">
    <property type="entry name" value="Integrase_cat-core"/>
</dbReference>
<dbReference type="PANTHER" id="PTHR46889">
    <property type="entry name" value="TRANSPOSASE INSF FOR INSERTION SEQUENCE IS3B-RELATED"/>
    <property type="match status" value="1"/>
</dbReference>
<dbReference type="InterPro" id="IPR012337">
    <property type="entry name" value="RNaseH-like_sf"/>
</dbReference>
<dbReference type="InterPro" id="IPR048020">
    <property type="entry name" value="Transpos_IS3"/>
</dbReference>
<dbReference type="GO" id="GO:0015074">
    <property type="term" value="P:DNA integration"/>
    <property type="evidence" value="ECO:0007669"/>
    <property type="project" value="InterPro"/>
</dbReference>
<comment type="function">
    <text evidence="1">Involved in the transposition of the insertion sequence.</text>
</comment>
<proteinExistence type="predicted"/>
<gene>
    <name evidence="3" type="ORF">PaecuDRAFT_2628</name>
</gene>
<dbReference type="STRING" id="717606.PaecuDRAFT_2628"/>
<dbReference type="Pfam" id="PF13333">
    <property type="entry name" value="rve_2"/>
    <property type="match status" value="1"/>
</dbReference>
<dbReference type="NCBIfam" id="NF033516">
    <property type="entry name" value="transpos_IS3"/>
    <property type="match status" value="1"/>
</dbReference>
<dbReference type="Gene3D" id="3.30.420.10">
    <property type="entry name" value="Ribonuclease H-like superfamily/Ribonuclease H"/>
    <property type="match status" value="1"/>
</dbReference>
<evidence type="ECO:0000313" key="3">
    <source>
        <dbReference type="EMBL" id="EFM10716.1"/>
    </source>
</evidence>
<dbReference type="EMBL" id="AEDD01000006">
    <property type="protein sequence ID" value="EFM10716.1"/>
    <property type="molecule type" value="Genomic_DNA"/>
</dbReference>
<feature type="domain" description="Integrase catalytic" evidence="2">
    <location>
        <begin position="121"/>
        <end position="283"/>
    </location>
</feature>
<name>E0IAD9_9BACL</name>
<organism evidence="3 4">
    <name type="scientific">Paenibacillus curdlanolyticus YK9</name>
    <dbReference type="NCBI Taxonomy" id="717606"/>
    <lineage>
        <taxon>Bacteria</taxon>
        <taxon>Bacillati</taxon>
        <taxon>Bacillota</taxon>
        <taxon>Bacilli</taxon>
        <taxon>Bacillales</taxon>
        <taxon>Paenibacillaceae</taxon>
        <taxon>Paenibacillus</taxon>
    </lineage>
</organism>
<dbReference type="Pfam" id="PF00665">
    <property type="entry name" value="rve"/>
    <property type="match status" value="1"/>
</dbReference>
<dbReference type="GO" id="GO:0003676">
    <property type="term" value="F:nucleic acid binding"/>
    <property type="evidence" value="ECO:0007669"/>
    <property type="project" value="InterPro"/>
</dbReference>
<dbReference type="PROSITE" id="PS50994">
    <property type="entry name" value="INTEGRASE"/>
    <property type="match status" value="1"/>
</dbReference>